<dbReference type="EMBL" id="SODV01000002">
    <property type="protein sequence ID" value="TDW96887.1"/>
    <property type="molecule type" value="Genomic_DNA"/>
</dbReference>
<proteinExistence type="predicted"/>
<dbReference type="OrthoDB" id="9789980at2"/>
<reference evidence="1 2" key="1">
    <citation type="submission" date="2019-03" db="EMBL/GenBank/DDBJ databases">
        <title>Genomic Encyclopedia of Type Strains, Phase IV (KMG-IV): sequencing the most valuable type-strain genomes for metagenomic binning, comparative biology and taxonomic classification.</title>
        <authorList>
            <person name="Goeker M."/>
        </authorList>
    </citation>
    <scope>NUCLEOTIDE SEQUENCE [LARGE SCALE GENOMIC DNA]</scope>
    <source>
        <strain evidence="1 2">DSM 100059</strain>
    </source>
</reference>
<gene>
    <name evidence="1" type="ORF">EDB95_4723</name>
</gene>
<organism evidence="1 2">
    <name type="scientific">Dinghuibacter silviterrae</name>
    <dbReference type="NCBI Taxonomy" id="1539049"/>
    <lineage>
        <taxon>Bacteria</taxon>
        <taxon>Pseudomonadati</taxon>
        <taxon>Bacteroidota</taxon>
        <taxon>Chitinophagia</taxon>
        <taxon>Chitinophagales</taxon>
        <taxon>Chitinophagaceae</taxon>
        <taxon>Dinghuibacter</taxon>
    </lineage>
</organism>
<evidence type="ECO:0000313" key="2">
    <source>
        <dbReference type="Proteomes" id="UP000294498"/>
    </source>
</evidence>
<name>A0A4R8DHA5_9BACT</name>
<dbReference type="RefSeq" id="WP_133998120.1">
    <property type="nucleotide sequence ID" value="NZ_SODV01000002.1"/>
</dbReference>
<dbReference type="PROSITE" id="PS51257">
    <property type="entry name" value="PROKAR_LIPOPROTEIN"/>
    <property type="match status" value="1"/>
</dbReference>
<accession>A0A4R8DHA5</accession>
<keyword evidence="2" id="KW-1185">Reference proteome</keyword>
<sequence length="251" mass="27871">MRTLLLLGWIGLAGCESRNGEYPISKEKLDTVRHNVYPVSVRPLIFETAFFEGTTLTQHSTRLRFCPIHIGDLQVTTGKVIADCPVTVKDGVPFLADFPVGAFPVQLAIATIKTDERVAFSRILFSPAPVARWEMALLRGQKPLPLYDTSYYGYGVDGGIGLFIDSAANAVMQADDKLDSAMTDSMFIYSMKVHTRDTWDYGVYRFKGQNVAVFSTGWGDGFYGSYIGYDAEGKICRLLTDFGVVDWQGEK</sequence>
<dbReference type="InterPro" id="IPR025335">
    <property type="entry name" value="DUF4241"/>
</dbReference>
<dbReference type="Proteomes" id="UP000294498">
    <property type="component" value="Unassembled WGS sequence"/>
</dbReference>
<dbReference type="Pfam" id="PF14025">
    <property type="entry name" value="DUF4241"/>
    <property type="match status" value="1"/>
</dbReference>
<comment type="caution">
    <text evidence="1">The sequence shown here is derived from an EMBL/GenBank/DDBJ whole genome shotgun (WGS) entry which is preliminary data.</text>
</comment>
<dbReference type="AlphaFoldDB" id="A0A4R8DHA5"/>
<protein>
    <submittedName>
        <fullName evidence="1">Uncharacterized protein DUF4241</fullName>
    </submittedName>
</protein>
<evidence type="ECO:0000313" key="1">
    <source>
        <dbReference type="EMBL" id="TDW96887.1"/>
    </source>
</evidence>